<comment type="subcellular location">
    <subcellularLocation>
        <location evidence="1 7">Cell membrane</location>
        <topology evidence="1 7">Multi-pass membrane protein</topology>
    </subcellularLocation>
</comment>
<feature type="domain" description="ABC transmembrane type-1" evidence="8">
    <location>
        <begin position="90"/>
        <end position="286"/>
    </location>
</feature>
<dbReference type="PANTHER" id="PTHR32243:SF18">
    <property type="entry name" value="INNER MEMBRANE ABC TRANSPORTER PERMEASE PROTEIN YCJP"/>
    <property type="match status" value="1"/>
</dbReference>
<evidence type="ECO:0000256" key="4">
    <source>
        <dbReference type="ARBA" id="ARBA00022692"/>
    </source>
</evidence>
<evidence type="ECO:0000256" key="5">
    <source>
        <dbReference type="ARBA" id="ARBA00022989"/>
    </source>
</evidence>
<dbReference type="InterPro" id="IPR000515">
    <property type="entry name" value="MetI-like"/>
</dbReference>
<dbReference type="CDD" id="cd06261">
    <property type="entry name" value="TM_PBP2"/>
    <property type="match status" value="1"/>
</dbReference>
<keyword evidence="4 7" id="KW-0812">Transmembrane</keyword>
<keyword evidence="2 7" id="KW-0813">Transport</keyword>
<protein>
    <recommendedName>
        <fullName evidence="8">ABC transmembrane type-1 domain-containing protein</fullName>
    </recommendedName>
</protein>
<name>W4LIS6_9BACT</name>
<keyword evidence="10" id="KW-1185">Reference proteome</keyword>
<feature type="transmembrane region" description="Helical" evidence="7">
    <location>
        <begin position="262"/>
        <end position="286"/>
    </location>
</feature>
<dbReference type="Gene3D" id="1.10.3720.10">
    <property type="entry name" value="MetI-like"/>
    <property type="match status" value="1"/>
</dbReference>
<feature type="transmembrane region" description="Helical" evidence="7">
    <location>
        <begin position="27"/>
        <end position="48"/>
    </location>
</feature>
<comment type="caution">
    <text evidence="9">The sequence shown here is derived from an EMBL/GenBank/DDBJ whole genome shotgun (WGS) entry which is preliminary data.</text>
</comment>
<reference evidence="9 10" key="1">
    <citation type="journal article" date="2014" name="Nature">
        <title>An environmental bacterial taxon with a large and distinct metabolic repertoire.</title>
        <authorList>
            <person name="Wilson M.C."/>
            <person name="Mori T."/>
            <person name="Ruckert C."/>
            <person name="Uria A.R."/>
            <person name="Helf M.J."/>
            <person name="Takada K."/>
            <person name="Gernert C."/>
            <person name="Steffens U.A."/>
            <person name="Heycke N."/>
            <person name="Schmitt S."/>
            <person name="Rinke C."/>
            <person name="Helfrich E.J."/>
            <person name="Brachmann A.O."/>
            <person name="Gurgui C."/>
            <person name="Wakimoto T."/>
            <person name="Kracht M."/>
            <person name="Crusemann M."/>
            <person name="Hentschel U."/>
            <person name="Abe I."/>
            <person name="Matsunaga S."/>
            <person name="Kalinowski J."/>
            <person name="Takeyama H."/>
            <person name="Piel J."/>
        </authorList>
    </citation>
    <scope>NUCLEOTIDE SEQUENCE [LARGE SCALE GENOMIC DNA]</scope>
    <source>
        <strain evidence="10">TSY2</strain>
    </source>
</reference>
<evidence type="ECO:0000313" key="10">
    <source>
        <dbReference type="Proteomes" id="UP000019140"/>
    </source>
</evidence>
<dbReference type="InterPro" id="IPR035906">
    <property type="entry name" value="MetI-like_sf"/>
</dbReference>
<evidence type="ECO:0000256" key="1">
    <source>
        <dbReference type="ARBA" id="ARBA00004651"/>
    </source>
</evidence>
<dbReference type="SUPFAM" id="SSF161098">
    <property type="entry name" value="MetI-like"/>
    <property type="match status" value="1"/>
</dbReference>
<evidence type="ECO:0000256" key="6">
    <source>
        <dbReference type="ARBA" id="ARBA00023136"/>
    </source>
</evidence>
<gene>
    <name evidence="9" type="ORF">ETSY2_43755</name>
</gene>
<evidence type="ECO:0000313" key="9">
    <source>
        <dbReference type="EMBL" id="ETW97872.1"/>
    </source>
</evidence>
<dbReference type="EMBL" id="AZHX01002003">
    <property type="protein sequence ID" value="ETW97872.1"/>
    <property type="molecule type" value="Genomic_DNA"/>
</dbReference>
<dbReference type="PATRIC" id="fig|1429439.4.peg.7312"/>
<evidence type="ECO:0000256" key="7">
    <source>
        <dbReference type="RuleBase" id="RU363032"/>
    </source>
</evidence>
<dbReference type="InterPro" id="IPR050901">
    <property type="entry name" value="BP-dep_ABC_trans_perm"/>
</dbReference>
<feature type="transmembrane region" description="Helical" evidence="7">
    <location>
        <begin position="89"/>
        <end position="113"/>
    </location>
</feature>
<dbReference type="GO" id="GO:0005886">
    <property type="term" value="C:plasma membrane"/>
    <property type="evidence" value="ECO:0007669"/>
    <property type="project" value="UniProtKB-SubCell"/>
</dbReference>
<accession>W4LIS6</accession>
<dbReference type="Proteomes" id="UP000019140">
    <property type="component" value="Unassembled WGS sequence"/>
</dbReference>
<organism evidence="9 10">
    <name type="scientific">Candidatus Entotheonella gemina</name>
    <dbReference type="NCBI Taxonomy" id="1429439"/>
    <lineage>
        <taxon>Bacteria</taxon>
        <taxon>Pseudomonadati</taxon>
        <taxon>Nitrospinota/Tectimicrobiota group</taxon>
        <taxon>Candidatus Tectimicrobiota</taxon>
        <taxon>Candidatus Entotheonellia</taxon>
        <taxon>Candidatus Entotheonellales</taxon>
        <taxon>Candidatus Entotheonellaceae</taxon>
        <taxon>Candidatus Entotheonella</taxon>
    </lineage>
</organism>
<evidence type="ECO:0000256" key="3">
    <source>
        <dbReference type="ARBA" id="ARBA00022475"/>
    </source>
</evidence>
<evidence type="ECO:0000256" key="2">
    <source>
        <dbReference type="ARBA" id="ARBA00022448"/>
    </source>
</evidence>
<keyword evidence="3" id="KW-1003">Cell membrane</keyword>
<feature type="transmembrane region" description="Helical" evidence="7">
    <location>
        <begin position="166"/>
        <end position="185"/>
    </location>
</feature>
<keyword evidence="5 7" id="KW-1133">Transmembrane helix</keyword>
<dbReference type="PROSITE" id="PS50928">
    <property type="entry name" value="ABC_TM1"/>
    <property type="match status" value="1"/>
</dbReference>
<dbReference type="PANTHER" id="PTHR32243">
    <property type="entry name" value="MALTOSE TRANSPORT SYSTEM PERMEASE-RELATED"/>
    <property type="match status" value="1"/>
</dbReference>
<dbReference type="GO" id="GO:0055085">
    <property type="term" value="P:transmembrane transport"/>
    <property type="evidence" value="ECO:0007669"/>
    <property type="project" value="InterPro"/>
</dbReference>
<dbReference type="HOGENOM" id="CLU_016047_1_2_7"/>
<evidence type="ECO:0000259" key="8">
    <source>
        <dbReference type="PROSITE" id="PS50928"/>
    </source>
</evidence>
<dbReference type="Pfam" id="PF00528">
    <property type="entry name" value="BPD_transp_1"/>
    <property type="match status" value="1"/>
</dbReference>
<keyword evidence="6 7" id="KW-0472">Membrane</keyword>
<sequence length="300" mass="33760">MASNATTAALGTYVKDKTPLWRVRQAIVTYTSLIPYIAFSLFPFYIMLITSFKSKQEINNLGKSPFWATRITIENYKYLATNTSFFDAWMFNTIIVSLASTAISVVIGGLAAYALARLRFRGVEAFGVAVFVSYLVPQSLLFLPMIEIVNYIDDFIPIRDSYFSLILTYPTFLIPFVTWLLMGYFRTIPFEIEECAYVDGASRIRTVISIVLPMAMPGIATAILFAFTLSWNEFLYSLVFIQDELQKTLSVGVVTELIRGDIYFWGSLMAACLIGSIPILLIYAFFMDYFVSGLTAGAIK</sequence>
<comment type="similarity">
    <text evidence="7">Belongs to the binding-protein-dependent transport system permease family.</text>
</comment>
<feature type="transmembrane region" description="Helical" evidence="7">
    <location>
        <begin position="125"/>
        <end position="146"/>
    </location>
</feature>
<proteinExistence type="inferred from homology"/>
<dbReference type="AlphaFoldDB" id="W4LIS6"/>
<feature type="transmembrane region" description="Helical" evidence="7">
    <location>
        <begin position="206"/>
        <end position="229"/>
    </location>
</feature>